<dbReference type="PANTHER" id="PTHR46545">
    <property type="entry name" value="LEUCINE-RICH REPEAT-CONTAINING PROTEIN 51"/>
    <property type="match status" value="1"/>
</dbReference>
<keyword evidence="8" id="KW-1185">Reference proteome</keyword>
<evidence type="ECO:0000256" key="6">
    <source>
        <dbReference type="SAM" id="MobiDB-lite"/>
    </source>
</evidence>
<dbReference type="EMBL" id="EAAA01001389">
    <property type="status" value="NOT_ANNOTATED_CDS"/>
    <property type="molecule type" value="Genomic_DNA"/>
</dbReference>
<reference evidence="7" key="4">
    <citation type="submission" date="2025-09" db="UniProtKB">
        <authorList>
            <consortium name="Ensembl"/>
        </authorList>
    </citation>
    <scope>IDENTIFICATION</scope>
</reference>
<dbReference type="RefSeq" id="XP_026696347.1">
    <property type="nucleotide sequence ID" value="XM_026840546.1"/>
</dbReference>
<dbReference type="KEGG" id="cin:100180213"/>
<dbReference type="SUPFAM" id="SSF52058">
    <property type="entry name" value="L domain-like"/>
    <property type="match status" value="1"/>
</dbReference>
<dbReference type="OMA" id="LWHQSNS"/>
<dbReference type="Proteomes" id="UP000008144">
    <property type="component" value="Chromosome 2"/>
</dbReference>
<dbReference type="PROSITE" id="PS51450">
    <property type="entry name" value="LRR"/>
    <property type="match status" value="1"/>
</dbReference>
<evidence type="ECO:0000313" key="7">
    <source>
        <dbReference type="Ensembl" id="ENSCINP00000015360.3"/>
    </source>
</evidence>
<dbReference type="GeneTree" id="ENSGT00510000047925"/>
<proteinExistence type="predicted"/>
<organism evidence="7 8">
    <name type="scientific">Ciona intestinalis</name>
    <name type="common">Transparent sea squirt</name>
    <name type="synonym">Ascidia intestinalis</name>
    <dbReference type="NCBI Taxonomy" id="7719"/>
    <lineage>
        <taxon>Eukaryota</taxon>
        <taxon>Metazoa</taxon>
        <taxon>Chordata</taxon>
        <taxon>Tunicata</taxon>
        <taxon>Ascidiacea</taxon>
        <taxon>Phlebobranchia</taxon>
        <taxon>Cionidae</taxon>
        <taxon>Ciona</taxon>
    </lineage>
</organism>
<keyword evidence="3" id="KW-0963">Cytoplasm</keyword>
<gene>
    <name evidence="7" type="primary">LOC100180213</name>
</gene>
<evidence type="ECO:0000256" key="2">
    <source>
        <dbReference type="ARBA" id="ARBA00014223"/>
    </source>
</evidence>
<dbReference type="GO" id="GO:0005930">
    <property type="term" value="C:axoneme"/>
    <property type="evidence" value="ECO:0000318"/>
    <property type="project" value="GO_Central"/>
</dbReference>
<evidence type="ECO:0000256" key="1">
    <source>
        <dbReference type="ARBA" id="ARBA00004496"/>
    </source>
</evidence>
<dbReference type="Pfam" id="PF14580">
    <property type="entry name" value="LRR_9"/>
    <property type="match status" value="1"/>
</dbReference>
<dbReference type="Ensembl" id="ENSCINT00000015360.3">
    <property type="protein sequence ID" value="ENSCINP00000015360.3"/>
    <property type="gene ID" value="ENSCING00000007492.3"/>
</dbReference>
<protein>
    <recommendedName>
        <fullName evidence="2">Leucine-rich repeat-containing protein 51</fullName>
    </recommendedName>
</protein>
<dbReference type="Gene3D" id="3.80.10.10">
    <property type="entry name" value="Ribonuclease Inhibitor"/>
    <property type="match status" value="1"/>
</dbReference>
<evidence type="ECO:0000313" key="8">
    <source>
        <dbReference type="Proteomes" id="UP000008144"/>
    </source>
</evidence>
<dbReference type="GeneID" id="100180213"/>
<reference evidence="7" key="2">
    <citation type="journal article" date="2008" name="Genome Biol.">
        <title>Improved genome assembly and evidence-based global gene model set for the chordate Ciona intestinalis: new insight into intron and operon populations.</title>
        <authorList>
            <person name="Satou Y."/>
            <person name="Mineta K."/>
            <person name="Ogasawara M."/>
            <person name="Sasakura Y."/>
            <person name="Shoguchi E."/>
            <person name="Ueno K."/>
            <person name="Yamada L."/>
            <person name="Matsumoto J."/>
            <person name="Wasserscheid J."/>
            <person name="Dewar K."/>
            <person name="Wiley G.B."/>
            <person name="Macmil S.L."/>
            <person name="Roe B.A."/>
            <person name="Zeller R.W."/>
            <person name="Hastings K.E."/>
            <person name="Lemaire P."/>
            <person name="Lindquist E."/>
            <person name="Endo T."/>
            <person name="Hotta K."/>
            <person name="Inaba K."/>
        </authorList>
    </citation>
    <scope>NUCLEOTIDE SEQUENCE [LARGE SCALE GENOMIC DNA]</scope>
    <source>
        <strain evidence="7">wild type</strain>
    </source>
</reference>
<sequence length="200" mass="22315">MVLPETVKDSQSSSKSSSRPTTGPPLDLSFKCMLSSSDIADEAETHTQPNLVRSQNGKAICNAIRMNNNSLNDINGLDKTMADIVDNPDEIAWIDLSFNELNTIDKVLTLFKNVRVLYLHGNTIEKIQEVQKLSSLPHLRSLTLHGNPIETERGYRQYVLSVLPGLRTLDFSGVTKQDRSGALTWSAMNKKTRRRKNSTS</sequence>
<evidence type="ECO:0000256" key="5">
    <source>
        <dbReference type="ARBA" id="ARBA00022737"/>
    </source>
</evidence>
<comment type="subcellular location">
    <subcellularLocation>
        <location evidence="1">Cytoplasm</location>
    </subcellularLocation>
</comment>
<dbReference type="STRING" id="7719.ENSCINP00000015360"/>
<dbReference type="InParanoid" id="F6XW18"/>
<evidence type="ECO:0000256" key="4">
    <source>
        <dbReference type="ARBA" id="ARBA00022614"/>
    </source>
</evidence>
<evidence type="ECO:0000256" key="3">
    <source>
        <dbReference type="ARBA" id="ARBA00022490"/>
    </source>
</evidence>
<reference evidence="8" key="1">
    <citation type="journal article" date="2002" name="Science">
        <title>The draft genome of Ciona intestinalis: insights into chordate and vertebrate origins.</title>
        <authorList>
            <person name="Dehal P."/>
            <person name="Satou Y."/>
            <person name="Campbell R.K."/>
            <person name="Chapman J."/>
            <person name="Degnan B."/>
            <person name="De Tomaso A."/>
            <person name="Davidson B."/>
            <person name="Di Gregorio A."/>
            <person name="Gelpke M."/>
            <person name="Goodstein D.M."/>
            <person name="Harafuji N."/>
            <person name="Hastings K.E."/>
            <person name="Ho I."/>
            <person name="Hotta K."/>
            <person name="Huang W."/>
            <person name="Kawashima T."/>
            <person name="Lemaire P."/>
            <person name="Martinez D."/>
            <person name="Meinertzhagen I.A."/>
            <person name="Necula S."/>
            <person name="Nonaka M."/>
            <person name="Putnam N."/>
            <person name="Rash S."/>
            <person name="Saiga H."/>
            <person name="Satake M."/>
            <person name="Terry A."/>
            <person name="Yamada L."/>
            <person name="Wang H.G."/>
            <person name="Awazu S."/>
            <person name="Azumi K."/>
            <person name="Boore J."/>
            <person name="Branno M."/>
            <person name="Chin-Bow S."/>
            <person name="DeSantis R."/>
            <person name="Doyle S."/>
            <person name="Francino P."/>
            <person name="Keys D.N."/>
            <person name="Haga S."/>
            <person name="Hayashi H."/>
            <person name="Hino K."/>
            <person name="Imai K.S."/>
            <person name="Inaba K."/>
            <person name="Kano S."/>
            <person name="Kobayashi K."/>
            <person name="Kobayashi M."/>
            <person name="Lee B.I."/>
            <person name="Makabe K.W."/>
            <person name="Manohar C."/>
            <person name="Matassi G."/>
            <person name="Medina M."/>
            <person name="Mochizuki Y."/>
            <person name="Mount S."/>
            <person name="Morishita T."/>
            <person name="Miura S."/>
            <person name="Nakayama A."/>
            <person name="Nishizaka S."/>
            <person name="Nomoto H."/>
            <person name="Ohta F."/>
            <person name="Oishi K."/>
            <person name="Rigoutsos I."/>
            <person name="Sano M."/>
            <person name="Sasaki A."/>
            <person name="Sasakura Y."/>
            <person name="Shoguchi E."/>
            <person name="Shin-i T."/>
            <person name="Spagnuolo A."/>
            <person name="Stainier D."/>
            <person name="Suzuki M.M."/>
            <person name="Tassy O."/>
            <person name="Takatori N."/>
            <person name="Tokuoka M."/>
            <person name="Yagi K."/>
            <person name="Yoshizaki F."/>
            <person name="Wada S."/>
            <person name="Zhang C."/>
            <person name="Hyatt P.D."/>
            <person name="Larimer F."/>
            <person name="Detter C."/>
            <person name="Doggett N."/>
            <person name="Glavina T."/>
            <person name="Hawkins T."/>
            <person name="Richardson P."/>
            <person name="Lucas S."/>
            <person name="Kohara Y."/>
            <person name="Levine M."/>
            <person name="Satoh N."/>
            <person name="Rokhsar D.S."/>
        </authorList>
    </citation>
    <scope>NUCLEOTIDE SEQUENCE [LARGE SCALE GENOMIC DNA]</scope>
</reference>
<dbReference type="InterPro" id="IPR001611">
    <property type="entry name" value="Leu-rich_rpt"/>
</dbReference>
<dbReference type="AlphaFoldDB" id="F6XW18"/>
<feature type="region of interest" description="Disordered" evidence="6">
    <location>
        <begin position="1"/>
        <end position="26"/>
    </location>
</feature>
<name>F6XW18_CIOIN</name>
<dbReference type="PANTHER" id="PTHR46545:SF1">
    <property type="entry name" value="LEUCINE-RICH REPEAT-CONTAINING PROTEIN 51"/>
    <property type="match status" value="1"/>
</dbReference>
<accession>A0A1W2WJ14</accession>
<keyword evidence="5" id="KW-0677">Repeat</keyword>
<reference evidence="7" key="3">
    <citation type="submission" date="2025-08" db="UniProtKB">
        <authorList>
            <consortium name="Ensembl"/>
        </authorList>
    </citation>
    <scope>IDENTIFICATION</scope>
</reference>
<keyword evidence="4" id="KW-0433">Leucine-rich repeat</keyword>
<dbReference type="InterPro" id="IPR032675">
    <property type="entry name" value="LRR_dom_sf"/>
</dbReference>
<accession>F6XW18</accession>
<dbReference type="OrthoDB" id="676979at2759"/>